<proteinExistence type="predicted"/>
<sequence length="185" mass="22070">MKAEQEEKEQKWKNEIENQATNSFVCPKIYTLQWYQSLIRTKDESVIFRQNEKEGEERKSERKIRRIKLVFCGEQIDFDIESVFLALVCHVPTNFAQHHVNSNKRSRINNKEGKPPHKKKKSIELNYRLDFPPGKDIFDELNRIFNIEDDDDDSDQNIISNRMRALNSILELLNEESSLFFQIFM</sequence>
<evidence type="ECO:0000313" key="2">
    <source>
        <dbReference type="WBParaSite" id="nRc.2.0.1.t29281-RA"/>
    </source>
</evidence>
<reference evidence="2" key="1">
    <citation type="submission" date="2022-11" db="UniProtKB">
        <authorList>
            <consortium name="WormBaseParasite"/>
        </authorList>
    </citation>
    <scope>IDENTIFICATION</scope>
</reference>
<keyword evidence="1" id="KW-1185">Reference proteome</keyword>
<protein>
    <submittedName>
        <fullName evidence="2">Uncharacterized protein</fullName>
    </submittedName>
</protein>
<evidence type="ECO:0000313" key="1">
    <source>
        <dbReference type="Proteomes" id="UP000887565"/>
    </source>
</evidence>
<name>A0A915JSR4_ROMCU</name>
<dbReference type="WBParaSite" id="nRc.2.0.1.t29281-RA">
    <property type="protein sequence ID" value="nRc.2.0.1.t29281-RA"/>
    <property type="gene ID" value="nRc.2.0.1.g29281"/>
</dbReference>
<organism evidence="1 2">
    <name type="scientific">Romanomermis culicivorax</name>
    <name type="common">Nematode worm</name>
    <dbReference type="NCBI Taxonomy" id="13658"/>
    <lineage>
        <taxon>Eukaryota</taxon>
        <taxon>Metazoa</taxon>
        <taxon>Ecdysozoa</taxon>
        <taxon>Nematoda</taxon>
        <taxon>Enoplea</taxon>
        <taxon>Dorylaimia</taxon>
        <taxon>Mermithida</taxon>
        <taxon>Mermithoidea</taxon>
        <taxon>Mermithidae</taxon>
        <taxon>Romanomermis</taxon>
    </lineage>
</organism>
<dbReference type="Proteomes" id="UP000887565">
    <property type="component" value="Unplaced"/>
</dbReference>
<accession>A0A915JSR4</accession>
<dbReference type="AlphaFoldDB" id="A0A915JSR4"/>